<dbReference type="AlphaFoldDB" id="A0A7V5RPX1"/>
<dbReference type="Gene3D" id="2.40.160.60">
    <property type="entry name" value="Outer membrane protein transport protein (OMPP1/FadL/TodX)"/>
    <property type="match status" value="1"/>
</dbReference>
<evidence type="ECO:0000313" key="2">
    <source>
        <dbReference type="EMBL" id="HHM02583.1"/>
    </source>
</evidence>
<organism evidence="2">
    <name type="scientific">Caldithrix abyssi</name>
    <dbReference type="NCBI Taxonomy" id="187145"/>
    <lineage>
        <taxon>Bacteria</taxon>
        <taxon>Pseudomonadati</taxon>
        <taxon>Calditrichota</taxon>
        <taxon>Calditrichia</taxon>
        <taxon>Calditrichales</taxon>
        <taxon>Calditrichaceae</taxon>
        <taxon>Caldithrix</taxon>
    </lineage>
</organism>
<accession>A0A7V5RPX1</accession>
<proteinExistence type="predicted"/>
<dbReference type="Proteomes" id="UP000885771">
    <property type="component" value="Unassembled WGS sequence"/>
</dbReference>
<reference evidence="2" key="1">
    <citation type="journal article" date="2020" name="mSystems">
        <title>Genome- and Community-Level Interaction Insights into Carbon Utilization and Element Cycling Functions of Hydrothermarchaeota in Hydrothermal Sediment.</title>
        <authorList>
            <person name="Zhou Z."/>
            <person name="Liu Y."/>
            <person name="Xu W."/>
            <person name="Pan J."/>
            <person name="Luo Z.H."/>
            <person name="Li M."/>
        </authorList>
    </citation>
    <scope>NUCLEOTIDE SEQUENCE [LARGE SCALE GENOMIC DNA]</scope>
    <source>
        <strain evidence="2">HyVt-460</strain>
    </source>
</reference>
<evidence type="ECO:0000256" key="1">
    <source>
        <dbReference type="SAM" id="SignalP"/>
    </source>
</evidence>
<comment type="caution">
    <text evidence="2">The sequence shown here is derived from an EMBL/GenBank/DDBJ whole genome shotgun (WGS) entry which is preliminary data.</text>
</comment>
<evidence type="ECO:0008006" key="3">
    <source>
        <dbReference type="Google" id="ProtNLM"/>
    </source>
</evidence>
<gene>
    <name evidence="2" type="ORF">ENJ15_06180</name>
</gene>
<keyword evidence="1" id="KW-0732">Signal</keyword>
<dbReference type="EMBL" id="DRLI01000236">
    <property type="protein sequence ID" value="HHM02583.1"/>
    <property type="molecule type" value="Genomic_DNA"/>
</dbReference>
<sequence length="295" mass="32387">MKKIFFLLLAVQALWAQNNSGFDLLKLPGDVRMAALSYTGTALGGDAGMVYSNPAGVLRAPGSSVLFNYQQGLLDATHSSMAALFRNAHGAWFVDADFLNIPGIEIRGDVPEDQPRGISNAFNLALGLGYARYIGPWQVGIRIKYLFEKYYLASAPGWAADVGVQYRNVAPGTDWGLVVQNAGIMSALDKVATPLPLTVRSGFSYRLLEEVFDDTLLLLPELIWIKGEEISYAMGMLYRPLERVELLAGVRTRREALSWSLGAAMTYDDFTVRYAFSQPANGLNGLNSFGFVFNF</sequence>
<name>A0A7V5RPX1_CALAY</name>
<protein>
    <recommendedName>
        <fullName evidence="3">PorV/PorQ family protein</fullName>
    </recommendedName>
</protein>
<feature type="signal peptide" evidence="1">
    <location>
        <begin position="1"/>
        <end position="16"/>
    </location>
</feature>
<feature type="chain" id="PRO_5030852334" description="PorV/PorQ family protein" evidence="1">
    <location>
        <begin position="17"/>
        <end position="295"/>
    </location>
</feature>